<dbReference type="PRINTS" id="PR00081">
    <property type="entry name" value="GDHRDH"/>
</dbReference>
<evidence type="ECO:0000256" key="2">
    <source>
        <dbReference type="ARBA" id="ARBA00022857"/>
    </source>
</evidence>
<name>A0A166FPM4_9AGAM</name>
<proteinExistence type="inferred from homology"/>
<dbReference type="Gene3D" id="3.40.50.720">
    <property type="entry name" value="NAD(P)-binding Rossmann-like Domain"/>
    <property type="match status" value="1"/>
</dbReference>
<reference evidence="5 6" key="1">
    <citation type="journal article" date="2016" name="Mol. Biol. Evol.">
        <title>Comparative Genomics of Early-Diverging Mushroom-Forming Fungi Provides Insights into the Origins of Lignocellulose Decay Capabilities.</title>
        <authorList>
            <person name="Nagy L.G."/>
            <person name="Riley R."/>
            <person name="Tritt A."/>
            <person name="Adam C."/>
            <person name="Daum C."/>
            <person name="Floudas D."/>
            <person name="Sun H."/>
            <person name="Yadav J.S."/>
            <person name="Pangilinan J."/>
            <person name="Larsson K.H."/>
            <person name="Matsuura K."/>
            <person name="Barry K."/>
            <person name="Labutti K."/>
            <person name="Kuo R."/>
            <person name="Ohm R.A."/>
            <person name="Bhattacharya S.S."/>
            <person name="Shirouzu T."/>
            <person name="Yoshinaga Y."/>
            <person name="Martin F.M."/>
            <person name="Grigoriev I.V."/>
            <person name="Hibbett D.S."/>
        </authorList>
    </citation>
    <scope>NUCLEOTIDE SEQUENCE [LARGE SCALE GENOMIC DNA]</scope>
    <source>
        <strain evidence="5 6">HHB10207 ss-3</strain>
    </source>
</reference>
<comment type="similarity">
    <text evidence="1 4">Belongs to the short-chain dehydrogenases/reductases (SDR) family.</text>
</comment>
<dbReference type="PRINTS" id="PR00080">
    <property type="entry name" value="SDRFAMILY"/>
</dbReference>
<dbReference type="InterPro" id="IPR036291">
    <property type="entry name" value="NAD(P)-bd_dom_sf"/>
</dbReference>
<evidence type="ECO:0000313" key="6">
    <source>
        <dbReference type="Proteomes" id="UP000076798"/>
    </source>
</evidence>
<dbReference type="OrthoDB" id="5371740at2759"/>
<evidence type="ECO:0000313" key="5">
    <source>
        <dbReference type="EMBL" id="KZT40876.1"/>
    </source>
</evidence>
<dbReference type="SUPFAM" id="SSF51735">
    <property type="entry name" value="NAD(P)-binding Rossmann-fold domains"/>
    <property type="match status" value="1"/>
</dbReference>
<keyword evidence="6" id="KW-1185">Reference proteome</keyword>
<evidence type="ECO:0000256" key="4">
    <source>
        <dbReference type="RuleBase" id="RU000363"/>
    </source>
</evidence>
<dbReference type="PROSITE" id="PS00061">
    <property type="entry name" value="ADH_SHORT"/>
    <property type="match status" value="1"/>
</dbReference>
<dbReference type="PANTHER" id="PTHR44229:SF4">
    <property type="entry name" value="15-HYDROXYPROSTAGLANDIN DEHYDROGENASE [NAD(+)]"/>
    <property type="match status" value="1"/>
</dbReference>
<dbReference type="GO" id="GO:0016616">
    <property type="term" value="F:oxidoreductase activity, acting on the CH-OH group of donors, NAD or NADP as acceptor"/>
    <property type="evidence" value="ECO:0007669"/>
    <property type="project" value="TreeGrafter"/>
</dbReference>
<evidence type="ECO:0000256" key="1">
    <source>
        <dbReference type="ARBA" id="ARBA00006484"/>
    </source>
</evidence>
<organism evidence="5 6">
    <name type="scientific">Sistotremastrum suecicum HHB10207 ss-3</name>
    <dbReference type="NCBI Taxonomy" id="1314776"/>
    <lineage>
        <taxon>Eukaryota</taxon>
        <taxon>Fungi</taxon>
        <taxon>Dikarya</taxon>
        <taxon>Basidiomycota</taxon>
        <taxon>Agaricomycotina</taxon>
        <taxon>Agaricomycetes</taxon>
        <taxon>Sistotremastrales</taxon>
        <taxon>Sistotremastraceae</taxon>
        <taxon>Sistotremastrum</taxon>
    </lineage>
</organism>
<dbReference type="Proteomes" id="UP000076798">
    <property type="component" value="Unassembled WGS sequence"/>
</dbReference>
<dbReference type="InterPro" id="IPR020904">
    <property type="entry name" value="Sc_DH/Rdtase_CS"/>
</dbReference>
<keyword evidence="2" id="KW-0521">NADP</keyword>
<dbReference type="PANTHER" id="PTHR44229">
    <property type="entry name" value="15-HYDROXYPROSTAGLANDIN DEHYDROGENASE [NAD(+)]"/>
    <property type="match status" value="1"/>
</dbReference>
<dbReference type="Pfam" id="PF00106">
    <property type="entry name" value="adh_short"/>
    <property type="match status" value="1"/>
</dbReference>
<protein>
    <submittedName>
        <fullName evidence="5">NAD(P)-binding protein</fullName>
    </submittedName>
</protein>
<dbReference type="STRING" id="1314776.A0A166FPM4"/>
<dbReference type="InterPro" id="IPR002347">
    <property type="entry name" value="SDR_fam"/>
</dbReference>
<gene>
    <name evidence="5" type="ORF">SISSUDRAFT_1043618</name>
</gene>
<dbReference type="EMBL" id="KV428027">
    <property type="protein sequence ID" value="KZT40876.1"/>
    <property type="molecule type" value="Genomic_DNA"/>
</dbReference>
<sequence>MSQPVPLPDELLFADADKLRGKIVLITGAGGGIGKHSALVLAQHGAKLVIGDVNAETAKVTSEKIVKNGGTAISLHCDVTSWTDQVALFELAIQTYGQAPQVVVPNAGIGESFHLGSTREEDGKPVKPNLATIDINLTGAIYTAQLALYHWKKNKTSDVALIFIGSMLSLSSLPLGILYSASKHGILGLTQGLHQRFGDQIRFSVIAPWFVETNILGTDMKKYFPGMTLVPIDRVAGAIIAAATDSDPETNGSIYTLPDDGPVVRISKDGLTEGGYKYMNEWMARPRH</sequence>
<accession>A0A166FPM4</accession>
<keyword evidence="3" id="KW-0560">Oxidoreductase</keyword>
<evidence type="ECO:0000256" key="3">
    <source>
        <dbReference type="ARBA" id="ARBA00023002"/>
    </source>
</evidence>
<dbReference type="GO" id="GO:0005737">
    <property type="term" value="C:cytoplasm"/>
    <property type="evidence" value="ECO:0007669"/>
    <property type="project" value="TreeGrafter"/>
</dbReference>
<dbReference type="AlphaFoldDB" id="A0A166FPM4"/>